<name>A8F3T5_PSELT</name>
<evidence type="ECO:0008006" key="3">
    <source>
        <dbReference type="Google" id="ProtNLM"/>
    </source>
</evidence>
<organism evidence="1 2">
    <name type="scientific">Pseudothermotoga lettingae (strain ATCC BAA-301 / DSM 14385 / NBRC 107922 / TMO)</name>
    <name type="common">Thermotoga lettingae</name>
    <dbReference type="NCBI Taxonomy" id="416591"/>
    <lineage>
        <taxon>Bacteria</taxon>
        <taxon>Thermotogati</taxon>
        <taxon>Thermotogota</taxon>
        <taxon>Thermotogae</taxon>
        <taxon>Thermotogales</taxon>
        <taxon>Thermotogaceae</taxon>
        <taxon>Pseudothermotoga</taxon>
    </lineage>
</organism>
<dbReference type="STRING" id="416591.Tlet_0249"/>
<evidence type="ECO:0000313" key="1">
    <source>
        <dbReference type="EMBL" id="ABV32819.1"/>
    </source>
</evidence>
<dbReference type="EMBL" id="CP000812">
    <property type="protein sequence ID" value="ABV32819.1"/>
    <property type="molecule type" value="Genomic_DNA"/>
</dbReference>
<dbReference type="eggNOG" id="ENOG5033DN5">
    <property type="taxonomic scope" value="Bacteria"/>
</dbReference>
<dbReference type="OrthoDB" id="43696at2"/>
<gene>
    <name evidence="1" type="ordered locus">Tlet_0249</name>
</gene>
<sequence precursor="true">MKKFMILILCLLFVTAFSYQWEVSPGFFKPVENLGMGGTYVTTSQGLGALILNPALYTPGFEIISPIGVSNNVMSISKLFPYISNPSSITELASDTEFLVSMQGVHSYDWNIAAGYGSKLGNISLGGMGAFQTSAFWNLSLMRVEDVELGVWASYFGVFGGSFKISNLKIGASVGGGMAGFLVPATGTDYPASVNLLDENSFENIVPDDVNKIFSNINNLFFTASAGVIYDISNFRFGASLFYNSNDVLINSSRYILSIGASYNWQFLTVAAELEDLLNQEKSIYRKLNLGLSTDFGIVKLFGGLHAGWLTGGVKLDIPFVKIGFTAYVYEYSKHAGIMGEQRYILSFDTKF</sequence>
<dbReference type="Proteomes" id="UP000002016">
    <property type="component" value="Chromosome"/>
</dbReference>
<dbReference type="AlphaFoldDB" id="A8F3T5"/>
<protein>
    <recommendedName>
        <fullName evidence="3">DUF5723 domain-containing protein</fullName>
    </recommendedName>
</protein>
<evidence type="ECO:0000313" key="2">
    <source>
        <dbReference type="Proteomes" id="UP000002016"/>
    </source>
</evidence>
<proteinExistence type="predicted"/>
<dbReference type="KEGG" id="tle:Tlet_0249"/>
<reference evidence="1 2" key="1">
    <citation type="submission" date="2007-08" db="EMBL/GenBank/DDBJ databases">
        <title>Complete sequence of Thermotoga lettingae TMO.</title>
        <authorList>
            <consortium name="US DOE Joint Genome Institute"/>
            <person name="Copeland A."/>
            <person name="Lucas S."/>
            <person name="Lapidus A."/>
            <person name="Barry K."/>
            <person name="Glavina del Rio T."/>
            <person name="Dalin E."/>
            <person name="Tice H."/>
            <person name="Pitluck S."/>
            <person name="Foster B."/>
            <person name="Bruce D."/>
            <person name="Schmutz J."/>
            <person name="Larimer F."/>
            <person name="Land M."/>
            <person name="Hauser L."/>
            <person name="Kyrpides N."/>
            <person name="Mikhailova N."/>
            <person name="Nelson K."/>
            <person name="Gogarten J.P."/>
            <person name="Noll K."/>
            <person name="Richardson P."/>
        </authorList>
    </citation>
    <scope>NUCLEOTIDE SEQUENCE [LARGE SCALE GENOMIC DNA]</scope>
    <source>
        <strain evidence="2">ATCC BAA-301 / DSM 14385 / NBRC 107922 / TMO</strain>
    </source>
</reference>
<reference evidence="1 2" key="2">
    <citation type="journal article" date="2009" name="Proc. Natl. Acad. Sci. U.S.A.">
        <title>On the chimeric nature, thermophilic origin, and phylogenetic placement of the Thermotogales.</title>
        <authorList>
            <person name="Zhaxybayeva O."/>
            <person name="Swithers K.S."/>
            <person name="Lapierre P."/>
            <person name="Fournier G.P."/>
            <person name="Bickhart D.M."/>
            <person name="DeBoy R.T."/>
            <person name="Nelson K.E."/>
            <person name="Nesbo C.L."/>
            <person name="Doolittle W.F."/>
            <person name="Gogarten J.P."/>
            <person name="Noll K.M."/>
        </authorList>
    </citation>
    <scope>NUCLEOTIDE SEQUENCE [LARGE SCALE GENOMIC DNA]</scope>
    <source>
        <strain evidence="2">ATCC BAA-301 / DSM 14385 / NBRC 107922 / TMO</strain>
    </source>
</reference>
<accession>A8F3T5</accession>
<dbReference type="HOGENOM" id="CLU_787247_0_0_0"/>
<dbReference type="RefSeq" id="WP_012002300.1">
    <property type="nucleotide sequence ID" value="NC_009828.1"/>
</dbReference>
<keyword evidence="2" id="KW-1185">Reference proteome</keyword>